<protein>
    <recommendedName>
        <fullName evidence="5 11">Threonine synthase</fullName>
        <ecNumber evidence="4 11">4.2.3.1</ecNumber>
    </recommendedName>
</protein>
<dbReference type="GO" id="GO:0006567">
    <property type="term" value="P:L-threonine catabolic process"/>
    <property type="evidence" value="ECO:0007669"/>
    <property type="project" value="TreeGrafter"/>
</dbReference>
<dbReference type="PANTHER" id="PTHR48078">
    <property type="entry name" value="THREONINE DEHYDRATASE, MITOCHONDRIAL-RELATED"/>
    <property type="match status" value="1"/>
</dbReference>
<evidence type="ECO:0000256" key="14">
    <source>
        <dbReference type="PIRSR" id="PIRSR038945-2"/>
    </source>
</evidence>
<dbReference type="GO" id="GO:0003941">
    <property type="term" value="F:L-serine ammonia-lyase activity"/>
    <property type="evidence" value="ECO:0007669"/>
    <property type="project" value="TreeGrafter"/>
</dbReference>
<evidence type="ECO:0000256" key="3">
    <source>
        <dbReference type="ARBA" id="ARBA00005517"/>
    </source>
</evidence>
<keyword evidence="7 12" id="KW-0791">Threonine biosynthesis</keyword>
<keyword evidence="8 12" id="KW-0663">Pyridoxal phosphate</keyword>
<evidence type="ECO:0000313" key="19">
    <source>
        <dbReference type="Proteomes" id="UP000250189"/>
    </source>
</evidence>
<dbReference type="PROSITE" id="PS00165">
    <property type="entry name" value="DEHYDRATASE_SER_THR"/>
    <property type="match status" value="1"/>
</dbReference>
<dbReference type="GO" id="GO:0004795">
    <property type="term" value="F:threonine synthase activity"/>
    <property type="evidence" value="ECO:0007669"/>
    <property type="project" value="UniProtKB-UniRule"/>
</dbReference>
<dbReference type="InterPro" id="IPR026260">
    <property type="entry name" value="Thr_Synthase_bac/arc"/>
</dbReference>
<evidence type="ECO:0000313" key="16">
    <source>
        <dbReference type="EMBL" id="ASJ17086.1"/>
    </source>
</evidence>
<dbReference type="EMBL" id="LN999010">
    <property type="protein sequence ID" value="CUX77689.1"/>
    <property type="molecule type" value="Genomic_DNA"/>
</dbReference>
<dbReference type="Gene3D" id="3.40.50.1100">
    <property type="match status" value="2"/>
</dbReference>
<dbReference type="GO" id="GO:0030170">
    <property type="term" value="F:pyridoxal phosphate binding"/>
    <property type="evidence" value="ECO:0007669"/>
    <property type="project" value="InterPro"/>
</dbReference>
<name>A0A160VSN6_9EURY</name>
<evidence type="ECO:0000256" key="6">
    <source>
        <dbReference type="ARBA" id="ARBA00022605"/>
    </source>
</evidence>
<dbReference type="GO" id="GO:0006565">
    <property type="term" value="P:L-serine catabolic process"/>
    <property type="evidence" value="ECO:0007669"/>
    <property type="project" value="TreeGrafter"/>
</dbReference>
<comment type="catalytic activity">
    <reaction evidence="10 12">
        <text>O-phospho-L-homoserine + H2O = L-threonine + phosphate</text>
        <dbReference type="Rhea" id="RHEA:10840"/>
        <dbReference type="ChEBI" id="CHEBI:15377"/>
        <dbReference type="ChEBI" id="CHEBI:43474"/>
        <dbReference type="ChEBI" id="CHEBI:57590"/>
        <dbReference type="ChEBI" id="CHEBI:57926"/>
        <dbReference type="EC" id="4.2.3.1"/>
    </reaction>
</comment>
<dbReference type="InterPro" id="IPR050147">
    <property type="entry name" value="Ser/Thr_Dehydratase"/>
</dbReference>
<comment type="pathway">
    <text evidence="2 12">Amino-acid biosynthesis; L-threonine biosynthesis; L-threonine from L-aspartate: step 5/5.</text>
</comment>
<evidence type="ECO:0000256" key="5">
    <source>
        <dbReference type="ARBA" id="ARBA00018679"/>
    </source>
</evidence>
<keyword evidence="6 12" id="KW-0028">Amino-acid biosynthesis</keyword>
<dbReference type="GO" id="GO:0009088">
    <property type="term" value="P:threonine biosynthetic process"/>
    <property type="evidence" value="ECO:0007669"/>
    <property type="project" value="UniProtKB-UniRule"/>
</dbReference>
<comment type="cofactor">
    <cofactor evidence="1 12 13">
        <name>pyridoxal 5'-phosphate</name>
        <dbReference type="ChEBI" id="CHEBI:597326"/>
    </cofactor>
</comment>
<dbReference type="Proteomes" id="UP000093069">
    <property type="component" value="Chromosome I"/>
</dbReference>
<proteinExistence type="inferred from homology"/>
<reference evidence="16 19" key="3">
    <citation type="submission" date="2016-04" db="EMBL/GenBank/DDBJ databases">
        <title>Complete genome sequence of Thermococcus chitonophagus type strain GC74.</title>
        <authorList>
            <person name="Oger P.M."/>
        </authorList>
    </citation>
    <scope>NUCLEOTIDE SEQUENCE [LARGE SCALE GENOMIC DNA]</scope>
    <source>
        <strain evidence="16 19">GC74</strain>
    </source>
</reference>
<dbReference type="EMBL" id="CP015193">
    <property type="protein sequence ID" value="ASJ17086.1"/>
    <property type="molecule type" value="Genomic_DNA"/>
</dbReference>
<gene>
    <name evidence="16" type="ORF">A3L04_08405</name>
    <name evidence="17" type="ORF">CHITON_0910</name>
</gene>
<dbReference type="InterPro" id="IPR000634">
    <property type="entry name" value="Ser/Thr_deHydtase_PyrdxlP-BS"/>
</dbReference>
<evidence type="ECO:0000259" key="15">
    <source>
        <dbReference type="Pfam" id="PF00291"/>
    </source>
</evidence>
<dbReference type="GO" id="GO:0009097">
    <property type="term" value="P:isoleucine biosynthetic process"/>
    <property type="evidence" value="ECO:0007669"/>
    <property type="project" value="TreeGrafter"/>
</dbReference>
<accession>A0A160VSN6</accession>
<dbReference type="UniPathway" id="UPA00050">
    <property type="reaction ID" value="UER00065"/>
</dbReference>
<dbReference type="NCBIfam" id="TIGR00260">
    <property type="entry name" value="thrC"/>
    <property type="match status" value="1"/>
</dbReference>
<feature type="binding site" evidence="13">
    <location>
        <position position="125"/>
    </location>
    <ligand>
        <name>pyridoxal 5'-phosphate</name>
        <dbReference type="ChEBI" id="CHEBI:597326"/>
    </ligand>
</feature>
<feature type="modified residue" description="N6-(pyridoxal phosphate)lysine" evidence="14">
    <location>
        <position position="99"/>
    </location>
</feature>
<evidence type="ECO:0000256" key="11">
    <source>
        <dbReference type="NCBIfam" id="TIGR00260"/>
    </source>
</evidence>
<evidence type="ECO:0000256" key="7">
    <source>
        <dbReference type="ARBA" id="ARBA00022697"/>
    </source>
</evidence>
<evidence type="ECO:0000256" key="9">
    <source>
        <dbReference type="ARBA" id="ARBA00023239"/>
    </source>
</evidence>
<organism evidence="17 18">
    <name type="scientific">Thermococcus chitonophagus</name>
    <dbReference type="NCBI Taxonomy" id="54262"/>
    <lineage>
        <taxon>Archaea</taxon>
        <taxon>Methanobacteriati</taxon>
        <taxon>Methanobacteriota</taxon>
        <taxon>Thermococci</taxon>
        <taxon>Thermococcales</taxon>
        <taxon>Thermococcaceae</taxon>
        <taxon>Thermococcus</taxon>
    </lineage>
</organism>
<dbReference type="InterPro" id="IPR036052">
    <property type="entry name" value="TrpB-like_PALP_sf"/>
</dbReference>
<dbReference type="InterPro" id="IPR004450">
    <property type="entry name" value="Thr_synthase-like"/>
</dbReference>
<dbReference type="FunFam" id="3.40.50.1100:FF:000014">
    <property type="entry name" value="Threonine synthase"/>
    <property type="match status" value="1"/>
</dbReference>
<comment type="function">
    <text evidence="12">Catalyzes the gamma-elimination of phosphate from L-phosphohomoserine and the beta-addition of water to produce L-threonine.</text>
</comment>
<evidence type="ECO:0000256" key="8">
    <source>
        <dbReference type="ARBA" id="ARBA00022898"/>
    </source>
</evidence>
<feature type="domain" description="Tryptophan synthase beta chain-like PALP" evidence="15">
    <location>
        <begin position="61"/>
        <end position="363"/>
    </location>
</feature>
<keyword evidence="9 12" id="KW-0456">Lyase</keyword>
<dbReference type="AlphaFoldDB" id="A0A160VSN6"/>
<dbReference type="Proteomes" id="UP000250189">
    <property type="component" value="Chromosome"/>
</dbReference>
<dbReference type="SUPFAM" id="SSF53686">
    <property type="entry name" value="Tryptophan synthase beta subunit-like PLP-dependent enzymes"/>
    <property type="match status" value="1"/>
</dbReference>
<dbReference type="GeneID" id="33322596"/>
<evidence type="ECO:0000313" key="18">
    <source>
        <dbReference type="Proteomes" id="UP000093069"/>
    </source>
</evidence>
<dbReference type="EC" id="4.2.3.1" evidence="4 11"/>
<evidence type="ECO:0000256" key="4">
    <source>
        <dbReference type="ARBA" id="ARBA00013028"/>
    </source>
</evidence>
<feature type="binding site" evidence="13">
    <location>
        <begin position="225"/>
        <end position="229"/>
    </location>
    <ligand>
        <name>pyridoxal 5'-phosphate</name>
        <dbReference type="ChEBI" id="CHEBI:597326"/>
    </ligand>
</feature>
<evidence type="ECO:0000256" key="13">
    <source>
        <dbReference type="PIRSR" id="PIRSR038945-1"/>
    </source>
</evidence>
<reference evidence="17" key="1">
    <citation type="submission" date="2016-01" db="EMBL/GenBank/DDBJ databases">
        <authorList>
            <person name="Oliw E.H."/>
        </authorList>
    </citation>
    <scope>NUCLEOTIDE SEQUENCE</scope>
    <source>
        <strain evidence="17">1</strain>
    </source>
</reference>
<dbReference type="RefSeq" id="WP_068577170.1">
    <property type="nucleotide sequence ID" value="NZ_CP015193.1"/>
</dbReference>
<evidence type="ECO:0000313" key="17">
    <source>
        <dbReference type="EMBL" id="CUX77689.1"/>
    </source>
</evidence>
<dbReference type="Pfam" id="PF00291">
    <property type="entry name" value="PALP"/>
    <property type="match status" value="1"/>
</dbReference>
<dbReference type="KEGG" id="tch:CHITON_0910"/>
<dbReference type="OrthoDB" id="6371at2157"/>
<evidence type="ECO:0000256" key="12">
    <source>
        <dbReference type="PIRNR" id="PIRNR038945"/>
    </source>
</evidence>
<dbReference type="PIRSF" id="PIRSF038945">
    <property type="entry name" value="Thr_synthase"/>
    <property type="match status" value="1"/>
</dbReference>
<evidence type="ECO:0000256" key="2">
    <source>
        <dbReference type="ARBA" id="ARBA00004979"/>
    </source>
</evidence>
<dbReference type="InterPro" id="IPR001926">
    <property type="entry name" value="TrpB-like_PALP"/>
</dbReference>
<dbReference type="CDD" id="cd01563">
    <property type="entry name" value="Thr-synth_1"/>
    <property type="match status" value="1"/>
</dbReference>
<sequence length="394" mass="43215">MVLRCIKCGRIYPEDEIRYRCDCGGLLEVVIDLDKVDTKIFDGKNITLWKYESWLPVKKRVSLNEGGTPLYRLENLEEELEVRELYAKNEGANPTGSFKDRGMTVGVSKALELGMDKVICASTGNTSASLAAYAAKAGIKAYVLVPSGKIALGKLAQAIIYGAQVVPVNGNFDDALRVVVEASRELGVYMLNSINPFRLEGQKTIAYEIYDQLQRVPDNVVVPVGNAGNISAIWKGFKELYEAGVINELPRMIGIQAEGASPLAKAWKEGREFKPEEKPETVATAIRIGNPANWPKAWNAVKESGGLFESVTDEEILEAQRILASKEGLFVEPASAASLAGLIKLLREGAIDRSESYVLITTGHGLKDPNIVVNNFKLPEPIEPTLEAFRRVME</sequence>
<feature type="binding site" evidence="13">
    <location>
        <position position="362"/>
    </location>
    <ligand>
        <name>pyridoxal 5'-phosphate</name>
        <dbReference type="ChEBI" id="CHEBI:597326"/>
    </ligand>
</feature>
<evidence type="ECO:0000256" key="10">
    <source>
        <dbReference type="ARBA" id="ARBA00049144"/>
    </source>
</evidence>
<dbReference type="GO" id="GO:0004794">
    <property type="term" value="F:threonine deaminase activity"/>
    <property type="evidence" value="ECO:0007669"/>
    <property type="project" value="TreeGrafter"/>
</dbReference>
<dbReference type="NCBIfam" id="NF006050">
    <property type="entry name" value="PRK08197.1"/>
    <property type="match status" value="1"/>
</dbReference>
<evidence type="ECO:0000256" key="1">
    <source>
        <dbReference type="ARBA" id="ARBA00001933"/>
    </source>
</evidence>
<reference evidence="18" key="2">
    <citation type="submission" date="2016-01" db="EMBL/GenBank/DDBJ databases">
        <authorList>
            <person name="Vorgias C.E."/>
        </authorList>
    </citation>
    <scope>NUCLEOTIDE SEQUENCE [LARGE SCALE GENOMIC DNA]</scope>
</reference>
<dbReference type="FunFam" id="3.40.50.1100:FF:000013">
    <property type="entry name" value="Threonine synthase"/>
    <property type="match status" value="1"/>
</dbReference>
<dbReference type="PANTHER" id="PTHR48078:SF6">
    <property type="entry name" value="L-THREONINE DEHYDRATASE CATABOLIC TDCB"/>
    <property type="match status" value="1"/>
</dbReference>
<keyword evidence="19" id="KW-1185">Reference proteome</keyword>
<dbReference type="STRING" id="54262.CHITON_0910"/>
<comment type="similarity">
    <text evidence="3 12">Belongs to the threonine synthase family.</text>
</comment>